<dbReference type="Pfam" id="PF00005">
    <property type="entry name" value="ABC_tran"/>
    <property type="match status" value="1"/>
</dbReference>
<evidence type="ECO:0000259" key="1">
    <source>
        <dbReference type="Pfam" id="PF00005"/>
    </source>
</evidence>
<dbReference type="PANTHER" id="PTHR46743">
    <property type="entry name" value="TEICHOIC ACIDS EXPORT ATP-BINDING PROTEIN TAGH"/>
    <property type="match status" value="1"/>
</dbReference>
<dbReference type="InterPro" id="IPR003439">
    <property type="entry name" value="ABC_transporter-like_ATP-bd"/>
</dbReference>
<dbReference type="GO" id="GO:0005524">
    <property type="term" value="F:ATP binding"/>
    <property type="evidence" value="ECO:0007669"/>
    <property type="project" value="UniProtKB-KW"/>
</dbReference>
<reference evidence="2 3" key="1">
    <citation type="journal article" date="2024" name="Int. J. Syst. Evol. Microbiol.">
        <title>Paenibacillus hexagrammi sp. nov., a novel bacterium isolated from the gut content of Hexagrammos agrammus.</title>
        <authorList>
            <person name="Jung H.K."/>
            <person name="Kim D.G."/>
            <person name="Zin H."/>
            <person name="Park J."/>
            <person name="Jung H."/>
            <person name="Kim Y.O."/>
            <person name="Kong H.J."/>
            <person name="Kim J.W."/>
            <person name="Kim Y.S."/>
        </authorList>
    </citation>
    <scope>NUCLEOTIDE SEQUENCE [LARGE SCALE GENOMIC DNA]</scope>
    <source>
        <strain evidence="2 3">YPD9-1</strain>
    </source>
</reference>
<dbReference type="InterPro" id="IPR050683">
    <property type="entry name" value="Bact_Polysacc_Export_ATP-bd"/>
</dbReference>
<gene>
    <name evidence="2" type="ORF">L0M14_03290</name>
</gene>
<dbReference type="Gene3D" id="3.40.50.300">
    <property type="entry name" value="P-loop containing nucleotide triphosphate hydrolases"/>
    <property type="match status" value="1"/>
</dbReference>
<dbReference type="InterPro" id="IPR027417">
    <property type="entry name" value="P-loop_NTPase"/>
</dbReference>
<keyword evidence="2" id="KW-0067">ATP-binding</keyword>
<keyword evidence="2" id="KW-0547">Nucleotide-binding</keyword>
<evidence type="ECO:0000313" key="3">
    <source>
        <dbReference type="Proteomes" id="UP001649230"/>
    </source>
</evidence>
<proteinExistence type="predicted"/>
<dbReference type="RefSeq" id="WP_235120791.1">
    <property type="nucleotide sequence ID" value="NZ_CP090978.1"/>
</dbReference>
<evidence type="ECO:0000313" key="2">
    <source>
        <dbReference type="EMBL" id="UJF34263.1"/>
    </source>
</evidence>
<dbReference type="SUPFAM" id="SSF52540">
    <property type="entry name" value="P-loop containing nucleoside triphosphate hydrolases"/>
    <property type="match status" value="1"/>
</dbReference>
<name>A0ABY3SKA3_9BACL</name>
<protein>
    <submittedName>
        <fullName evidence="2">ATP-binding cassette domain-containing protein</fullName>
    </submittedName>
</protein>
<organism evidence="2 3">
    <name type="scientific">Paenibacillus hexagrammi</name>
    <dbReference type="NCBI Taxonomy" id="2908839"/>
    <lineage>
        <taxon>Bacteria</taxon>
        <taxon>Bacillati</taxon>
        <taxon>Bacillota</taxon>
        <taxon>Bacilli</taxon>
        <taxon>Bacillales</taxon>
        <taxon>Paenibacillaceae</taxon>
        <taxon>Paenibacillus</taxon>
    </lineage>
</organism>
<sequence length="127" mass="14220">MNNQIIEVRNVSKIYKIYNKPIDRIKETFSFSRQSYHREFRALDDISFSISKGENVGIIGKNGSGKSTLLKIITGIVQPSKGNVQVFGRVSAILELGAGFNPEYNGIENIFSYGMIMGISKKKCNHD</sequence>
<dbReference type="EMBL" id="CP090978">
    <property type="protein sequence ID" value="UJF34263.1"/>
    <property type="molecule type" value="Genomic_DNA"/>
</dbReference>
<accession>A0ABY3SKA3</accession>
<keyword evidence="3" id="KW-1185">Reference proteome</keyword>
<feature type="domain" description="ABC transporter" evidence="1">
    <location>
        <begin position="43"/>
        <end position="89"/>
    </location>
</feature>
<dbReference type="Proteomes" id="UP001649230">
    <property type="component" value="Chromosome"/>
</dbReference>
<dbReference type="PANTHER" id="PTHR46743:SF2">
    <property type="entry name" value="TEICHOIC ACIDS EXPORT ATP-BINDING PROTEIN TAGH"/>
    <property type="match status" value="1"/>
</dbReference>